<accession>A0A4P7LJK1</accession>
<protein>
    <submittedName>
        <fullName evidence="1">Uncharacterized protein</fullName>
    </submittedName>
</protein>
<dbReference type="Proteomes" id="UP000295294">
    <property type="component" value="Plasmid unnamed2"/>
</dbReference>
<dbReference type="RefSeq" id="WP_135707166.1">
    <property type="nucleotide sequence ID" value="NZ_CP038637.1"/>
</dbReference>
<organism evidence="1 2">
    <name type="scientific">Cupriavidus oxalaticus</name>
    <dbReference type="NCBI Taxonomy" id="96344"/>
    <lineage>
        <taxon>Bacteria</taxon>
        <taxon>Pseudomonadati</taxon>
        <taxon>Pseudomonadota</taxon>
        <taxon>Betaproteobacteria</taxon>
        <taxon>Burkholderiales</taxon>
        <taxon>Burkholderiaceae</taxon>
        <taxon>Cupriavidus</taxon>
    </lineage>
</organism>
<evidence type="ECO:0000313" key="2">
    <source>
        <dbReference type="Proteomes" id="UP000295294"/>
    </source>
</evidence>
<proteinExistence type="predicted"/>
<dbReference type="AlphaFoldDB" id="A0A4P7LJK1"/>
<dbReference type="OrthoDB" id="9902168at2"/>
<name>A0A4P7LJK1_9BURK</name>
<reference evidence="1 2" key="1">
    <citation type="submission" date="2019-03" db="EMBL/GenBank/DDBJ databases">
        <title>Efficiently degradation of phenoxyalkanoic acid herbicides by Cupriavidus oxalaticus strain X32.</title>
        <authorList>
            <person name="Sheng X."/>
        </authorList>
    </citation>
    <scope>NUCLEOTIDE SEQUENCE [LARGE SCALE GENOMIC DNA]</scope>
    <source>
        <strain evidence="1 2">X32</strain>
        <plasmid evidence="1 2">unnamed2</plasmid>
    </source>
</reference>
<geneLocation type="plasmid" evidence="1">
    <name>unnamed2</name>
</geneLocation>
<evidence type="ECO:0000313" key="1">
    <source>
        <dbReference type="EMBL" id="QBY55995.1"/>
    </source>
</evidence>
<dbReference type="KEGG" id="cox:E0W60_33600"/>
<gene>
    <name evidence="1" type="ORF">E0W60_33600</name>
</gene>
<dbReference type="EMBL" id="CP038637">
    <property type="protein sequence ID" value="QBY55995.1"/>
    <property type="molecule type" value="Genomic_DNA"/>
</dbReference>
<keyword evidence="1" id="KW-0614">Plasmid</keyword>
<sequence length="70" mass="7686">MASKLAQFVMSKQFDDLFARGVKKAAEEARAAGLPPAGDQRVFKAKARRATVVYEAPRPTTPKRKTPRVA</sequence>